<dbReference type="OrthoDB" id="1625043at2"/>
<feature type="compositionally biased region" description="Basic and acidic residues" evidence="1">
    <location>
        <begin position="86"/>
        <end position="113"/>
    </location>
</feature>
<dbReference type="NCBIfam" id="NF045477">
    <property type="entry name" value="LPO_1073_dom"/>
    <property type="match status" value="1"/>
</dbReference>
<protein>
    <submittedName>
        <fullName evidence="3">Uncharacterized protein</fullName>
    </submittedName>
</protein>
<dbReference type="GeneID" id="92715811"/>
<keyword evidence="2" id="KW-0812">Transmembrane</keyword>
<dbReference type="Proteomes" id="UP000320585">
    <property type="component" value="Chromosome"/>
</dbReference>
<dbReference type="KEGG" id="dho:Dia5BBH33_05940"/>
<sequence length="449" mass="51703">MFIIPYLVLAAVALLFSFICYMMFFGVPGRKKTADHREIEKKASEVPSREDIVKKVPLPKSEPHKEKKLYTDEKTQILPPRLGKTKKAEADEEKTKIFSKEELEKTAERDPVPHAKGPFPPEPNPVILNEEPDVDFLEEYFVKHFLNRYGAVSHTVEQDTRKVTHRLIDGLHMRRKEAVDTLTHIMVQEALQNAQRTYVMMPTDTVLEMVNDAFYDVAHGSRSDTKTILAYDALRAMPRMDESEFHALALLLLIHYSRNTDNYDAGHLKSYTEKYVVPFVGKLPDEYSGYQQLEYLHCVSLENKDIAFGQVLHDSYPLIFAFRGCMKAELLSVYPSWPEGSIVSSLYNSYYKPAAVDESMLSELMNDMGIEDTGRREGILAIVESRPVPYDKKEMEYTLGKISPELEKMREAWDNSMLRRSSLTLMGMYIAKICIRETIGEDFDLSHWM</sequence>
<dbReference type="EMBL" id="AP019697">
    <property type="protein sequence ID" value="BBK24659.1"/>
    <property type="molecule type" value="Genomic_DNA"/>
</dbReference>
<name>A0A8D4UTV3_9FIRM</name>
<proteinExistence type="predicted"/>
<evidence type="ECO:0000313" key="3">
    <source>
        <dbReference type="EMBL" id="BBK24659.1"/>
    </source>
</evidence>
<feature type="region of interest" description="Disordered" evidence="1">
    <location>
        <begin position="80"/>
        <end position="126"/>
    </location>
</feature>
<gene>
    <name evidence="3" type="ORF">Dia5BBH33_05940</name>
</gene>
<keyword evidence="2" id="KW-0472">Membrane</keyword>
<reference evidence="4" key="1">
    <citation type="submission" date="2019-05" db="EMBL/GenBank/DDBJ databases">
        <title>Complete genome sequencing of Dialister sp. strain 5BBH33.</title>
        <authorList>
            <person name="Sakamoto M."/>
            <person name="Murakami T."/>
            <person name="Mori H."/>
        </authorList>
    </citation>
    <scope>NUCLEOTIDE SEQUENCE [LARGE SCALE GENOMIC DNA]</scope>
    <source>
        <strain evidence="4">5BBH33</strain>
    </source>
</reference>
<dbReference type="RefSeq" id="WP_143332351.1">
    <property type="nucleotide sequence ID" value="NZ_AP019697.1"/>
</dbReference>
<evidence type="ECO:0000256" key="2">
    <source>
        <dbReference type="SAM" id="Phobius"/>
    </source>
</evidence>
<feature type="transmembrane region" description="Helical" evidence="2">
    <location>
        <begin position="6"/>
        <end position="27"/>
    </location>
</feature>
<dbReference type="InterPro" id="IPR053773">
    <property type="entry name" value="Vpar_1526-like"/>
</dbReference>
<evidence type="ECO:0000313" key="4">
    <source>
        <dbReference type="Proteomes" id="UP000320585"/>
    </source>
</evidence>
<evidence type="ECO:0000256" key="1">
    <source>
        <dbReference type="SAM" id="MobiDB-lite"/>
    </source>
</evidence>
<accession>A0A8D4UTV3</accession>
<organism evidence="3 4">
    <name type="scientific">Dialister hominis</name>
    <dbReference type="NCBI Taxonomy" id="2582419"/>
    <lineage>
        <taxon>Bacteria</taxon>
        <taxon>Bacillati</taxon>
        <taxon>Bacillota</taxon>
        <taxon>Negativicutes</taxon>
        <taxon>Veillonellales</taxon>
        <taxon>Veillonellaceae</taxon>
        <taxon>Dialister</taxon>
    </lineage>
</organism>
<dbReference type="AlphaFoldDB" id="A0A8D4UTV3"/>
<keyword evidence="4" id="KW-1185">Reference proteome</keyword>
<keyword evidence="2" id="KW-1133">Transmembrane helix</keyword>